<dbReference type="AlphaFoldDB" id="A0A0E9W1Z0"/>
<evidence type="ECO:0000313" key="1">
    <source>
        <dbReference type="EMBL" id="JAH83585.1"/>
    </source>
</evidence>
<organism evidence="1">
    <name type="scientific">Anguilla anguilla</name>
    <name type="common">European freshwater eel</name>
    <name type="synonym">Muraena anguilla</name>
    <dbReference type="NCBI Taxonomy" id="7936"/>
    <lineage>
        <taxon>Eukaryota</taxon>
        <taxon>Metazoa</taxon>
        <taxon>Chordata</taxon>
        <taxon>Craniata</taxon>
        <taxon>Vertebrata</taxon>
        <taxon>Euteleostomi</taxon>
        <taxon>Actinopterygii</taxon>
        <taxon>Neopterygii</taxon>
        <taxon>Teleostei</taxon>
        <taxon>Anguilliformes</taxon>
        <taxon>Anguillidae</taxon>
        <taxon>Anguilla</taxon>
    </lineage>
</organism>
<reference evidence="1" key="2">
    <citation type="journal article" date="2015" name="Fish Shellfish Immunol.">
        <title>Early steps in the European eel (Anguilla anguilla)-Vibrio vulnificus interaction in the gills: Role of the RtxA13 toxin.</title>
        <authorList>
            <person name="Callol A."/>
            <person name="Pajuelo D."/>
            <person name="Ebbesson L."/>
            <person name="Teles M."/>
            <person name="MacKenzie S."/>
            <person name="Amaro C."/>
        </authorList>
    </citation>
    <scope>NUCLEOTIDE SEQUENCE</scope>
</reference>
<sequence>MIGIQIYARESWPRQQTQKVTKVKKPNMTVKTDSHIHQIMNFTVVSTTCAFSDQAVLNPVFAKFHTYKMV</sequence>
<dbReference type="EMBL" id="GBXM01024992">
    <property type="protein sequence ID" value="JAH83585.1"/>
    <property type="molecule type" value="Transcribed_RNA"/>
</dbReference>
<reference evidence="1" key="1">
    <citation type="submission" date="2014-11" db="EMBL/GenBank/DDBJ databases">
        <authorList>
            <person name="Amaro Gonzalez C."/>
        </authorList>
    </citation>
    <scope>NUCLEOTIDE SEQUENCE</scope>
</reference>
<proteinExistence type="predicted"/>
<protein>
    <submittedName>
        <fullName evidence="1">Uncharacterized protein</fullName>
    </submittedName>
</protein>
<accession>A0A0E9W1Z0</accession>
<name>A0A0E9W1Z0_ANGAN</name>